<evidence type="ECO:0000256" key="1">
    <source>
        <dbReference type="ARBA" id="ARBA00006499"/>
    </source>
</evidence>
<dbReference type="EMBL" id="BKCM01000001">
    <property type="protein sequence ID" value="GEQ99500.1"/>
    <property type="molecule type" value="Genomic_DNA"/>
</dbReference>
<evidence type="ECO:0000313" key="7">
    <source>
        <dbReference type="Proteomes" id="UP000325187"/>
    </source>
</evidence>
<dbReference type="Pfam" id="PF02230">
    <property type="entry name" value="Abhydrolase_2"/>
    <property type="match status" value="1"/>
</dbReference>
<dbReference type="RefSeq" id="WP_210431293.1">
    <property type="nucleotide sequence ID" value="NZ_BKCL01000002.1"/>
</dbReference>
<dbReference type="PANTHER" id="PTHR10655">
    <property type="entry name" value="LYSOPHOSPHOLIPASE-RELATED"/>
    <property type="match status" value="1"/>
</dbReference>
<evidence type="ECO:0000313" key="5">
    <source>
        <dbReference type="EMBL" id="GEQ99500.1"/>
    </source>
</evidence>
<dbReference type="AlphaFoldDB" id="A0A5A7MU60"/>
<dbReference type="SUPFAM" id="SSF53474">
    <property type="entry name" value="alpha/beta-Hydrolases"/>
    <property type="match status" value="1"/>
</dbReference>
<dbReference type="Proteomes" id="UP000325187">
    <property type="component" value="Unassembled WGS sequence"/>
</dbReference>
<proteinExistence type="inferred from homology"/>
<reference evidence="6 7" key="1">
    <citation type="submission" date="2019-09" db="EMBL/GenBank/DDBJ databases">
        <title>NBRP : Genome information of microbial organism related human and environment.</title>
        <authorList>
            <person name="Hattori M."/>
            <person name="Oshima K."/>
            <person name="Inaba H."/>
            <person name="Suda W."/>
            <person name="Sakamoto M."/>
            <person name="Iino T."/>
            <person name="Kitahara M."/>
            <person name="Oshida Y."/>
            <person name="Iida T."/>
            <person name="Kudo T."/>
            <person name="Itoh T."/>
            <person name="Ohkuma M."/>
        </authorList>
    </citation>
    <scope>NUCLEOTIDE SEQUENCE [LARGE SCALE GENOMIC DNA]</scope>
    <source>
        <strain evidence="4 6">Hi-2</strain>
        <strain evidence="5 7">Mie-1</strain>
    </source>
</reference>
<dbReference type="EMBL" id="BKCL01000002">
    <property type="protein sequence ID" value="GEQ97167.1"/>
    <property type="molecule type" value="Genomic_DNA"/>
</dbReference>
<dbReference type="InterPro" id="IPR003140">
    <property type="entry name" value="PLipase/COase/thioEstase"/>
</dbReference>
<organism evidence="5 7">
    <name type="scientific">Iodidimonas gelatinilytica</name>
    <dbReference type="NCBI Taxonomy" id="1236966"/>
    <lineage>
        <taxon>Bacteria</taxon>
        <taxon>Pseudomonadati</taxon>
        <taxon>Pseudomonadota</taxon>
        <taxon>Alphaproteobacteria</taxon>
        <taxon>Iodidimonadales</taxon>
        <taxon>Iodidimonadaceae</taxon>
        <taxon>Iodidimonas</taxon>
    </lineage>
</organism>
<gene>
    <name evidence="4" type="ORF">JCM17844_08040</name>
    <name evidence="5" type="ORF">JCM17845_01240</name>
</gene>
<sequence length="219" mass="23111">MTSSPTLSGPEIAPKNGGTPDSLVIFAHGYGSNGQDLIGLAPHLQTVLPKTHFIAPDAPQPCNGAPQGYQWFPLTTISREERDEGTRSAAGTLDRFIDEQMARFGLPADRIALVGFSQGTMMSLHVGLRRTQALAGIVGFSGSLAAPGSLMDEMGPSSPVLLVHGAADDVVPVWLMFEAYGALEALKVPVDRHVSQNTQHSIAPDGLKKAADFLKNTLG</sequence>
<accession>A0A5A7MMJ8</accession>
<dbReference type="PANTHER" id="PTHR10655:SF17">
    <property type="entry name" value="LYSOPHOSPHOLIPASE-LIKE PROTEIN 1"/>
    <property type="match status" value="1"/>
</dbReference>
<dbReference type="InterPro" id="IPR050565">
    <property type="entry name" value="LYPA1-2/EST-like"/>
</dbReference>
<dbReference type="Gene3D" id="3.40.50.1820">
    <property type="entry name" value="alpha/beta hydrolase"/>
    <property type="match status" value="1"/>
</dbReference>
<feature type="domain" description="Phospholipase/carboxylesterase/thioesterase" evidence="3">
    <location>
        <begin position="20"/>
        <end position="217"/>
    </location>
</feature>
<dbReference type="Proteomes" id="UP000322084">
    <property type="component" value="Unassembled WGS sequence"/>
</dbReference>
<evidence type="ECO:0000256" key="2">
    <source>
        <dbReference type="ARBA" id="ARBA00022801"/>
    </source>
</evidence>
<protein>
    <submittedName>
        <fullName evidence="5">Phospholipase</fullName>
    </submittedName>
</protein>
<evidence type="ECO:0000313" key="6">
    <source>
        <dbReference type="Proteomes" id="UP000322084"/>
    </source>
</evidence>
<dbReference type="InterPro" id="IPR029058">
    <property type="entry name" value="AB_hydrolase_fold"/>
</dbReference>
<keyword evidence="7" id="KW-1185">Reference proteome</keyword>
<evidence type="ECO:0000313" key="4">
    <source>
        <dbReference type="EMBL" id="GEQ97167.1"/>
    </source>
</evidence>
<evidence type="ECO:0000259" key="3">
    <source>
        <dbReference type="Pfam" id="PF02230"/>
    </source>
</evidence>
<name>A0A5A7MU60_9PROT</name>
<comment type="similarity">
    <text evidence="1">Belongs to the AB hydrolase superfamily. AB hydrolase 2 family.</text>
</comment>
<accession>A0A5A7MU60</accession>
<keyword evidence="2" id="KW-0378">Hydrolase</keyword>
<dbReference type="GO" id="GO:0016787">
    <property type="term" value="F:hydrolase activity"/>
    <property type="evidence" value="ECO:0007669"/>
    <property type="project" value="UniProtKB-KW"/>
</dbReference>
<comment type="caution">
    <text evidence="5">The sequence shown here is derived from an EMBL/GenBank/DDBJ whole genome shotgun (WGS) entry which is preliminary data.</text>
</comment>